<dbReference type="Proteomes" id="UP000294933">
    <property type="component" value="Unassembled WGS sequence"/>
</dbReference>
<sequence>MSSTANNDQPSLAQDLDESTVPATVTAQHASNQEIPVHDGEEALESHEVIELQAFIDRKAWIEEKILYLEKLPPVDPFAGAEHLSATETAVPGLATPAELEEWLIEHDRIEKETEIFDSGDLKKLKKFTKAATQRNLSPEDTDLIELTLTTIYALDKLLHLLRDRTDNLDLLGIRLTWEKHRVDAWADRRRILADLQQFLADRARWSPSTYSISPQPGGNESGRLSSSASDTPIGSSAGFSRSTRYKLAELLSRDAAQFASRVTALKHGKVTASGRTLDKLIDESRQPVPEPLLDEQDRVEDKCGKEMESLGRFAMSVVMQWKRADELYVETMKDQEAAQSLIEEVELAKAQHPTGRLDGSFTSRLELILKRLSVRSDPNSASSNFPCPNHVLFPGQMDVNNAITKTLSTELKTALNISREATQLVKQYHASWESVKRADELRKEMASAHLGLASVHERLKGGDNGDDRDDGPPNLNDPACLQPSTFSSYLAMVPSIVEEFNRASQRAECAVTDGRHAHALLNKPGVNDAYKLAFGKEVEQLWGLLQQVARLHDVTLTNTTNLRELRLIWTSMQDCVFDLGTIGGEVKAAMSRQRWRQQWGGDGVPMTPESPGPPPPDIHANPDTTTQQLDTLHSRYEQQISVPLGRFTTSLSPELLEFMVSGSHGLEALFVDLRNMNRLWADIRQQATLMEQVREEFYALSARLDDTRRLCDQARLDVISESWDDAAVLVKENELLQTRAAIRADVETLMGSLPRRIMFVSRHDSRPRQTTPFKVPLPFQDLHLERLGNLSAISQPFDTASLDRAVRSDSNTFAVRLAGDLSCLEVKGDLFIVSKWTREVDRQLAMITDDTARASHTLETQETSFRELASTVANSDPQNREHSAATLVLKMIDLDDVSQAFRLRYVQATTNTRELFALMKSQTGVEDDAIATQLIRLRSEALESTERQADMLLGRFDAFKAEMAYAERENAEQSRLEESRFKSEWDRHIQAQEVQRKREEDGLSEVQRSTDDLGDAEKMNQKQPEFVADDEASDITVVLDESSENPDKTLHAETVKQLLPDPETALSHTSIDHTSRPFEPEPTISEGTDANTYYTLSSKAPEYVDVFGTYSTDTSVVTQDVGELQSRIRSLRKRLKSIGITNVARPSAHGDGMQHSNLLPTHDRRVQMTHLLQSLSPEINSLPEHADDQSVDTQLRSLRDELETSTDLLRRVEQLVKLSGSVALCDSALSDLLEHIDSYPAAPSGLSPFAHVSSSLQSPQEQLSARVAHTKGIVSDMNEDYAVVADDPRAASHHERILRTWNELVEMATDYINGTGSRPSSAHSSGRDSSVSSRSINSKRQGYSKLSVGSTPQSRGRHLSPAPPARRVLSNSMRKDVRSSSQVSHVSNRSVSGPSTSSLFSPTFASRQRTTSLSSSASLMTPPTRVRPRTSQIGRSGSPTLSEVSTPSHLGRSTRSSSSFGTWSRAPRPGFTGHRVSPEDRSSKSRRPYIANPKSKLDVAVGDVVNKLAVKISVEVVADTWKDKSGKYWIGDSDPKLCFCRILRSQTVMVRVGGGWTELSKFIQDHFADSFRLMPDSPQRPGSKSEKWISSSTLLETPEVESSPPQIASSPEPHSPFLPPSFAISTPEGKSTRSLTSGSSPGSPPLVPFQFMRRADVGASVIRPASPPLRTPGRPRSSVSSVNTPARHSVWRP</sequence>
<feature type="region of interest" description="Disordered" evidence="4">
    <location>
        <begin position="1067"/>
        <end position="1089"/>
    </location>
</feature>
<comment type="subcellular location">
    <subcellularLocation>
        <location evidence="1">Cytoplasm</location>
        <location evidence="1">Cytoskeleton</location>
    </subcellularLocation>
</comment>
<dbReference type="Pfam" id="PF02187">
    <property type="entry name" value="GAS2"/>
    <property type="match status" value="1"/>
</dbReference>
<dbReference type="InterPro" id="IPR003108">
    <property type="entry name" value="GAR_dom"/>
</dbReference>
<feature type="compositionally biased region" description="Low complexity" evidence="4">
    <location>
        <begin position="1380"/>
        <end position="1393"/>
    </location>
</feature>
<dbReference type="PROSITE" id="PS51460">
    <property type="entry name" value="GAR"/>
    <property type="match status" value="1"/>
</dbReference>
<feature type="compositionally biased region" description="Basic and acidic residues" evidence="4">
    <location>
        <begin position="993"/>
        <end position="1002"/>
    </location>
</feature>
<evidence type="ECO:0000256" key="2">
    <source>
        <dbReference type="ARBA" id="ARBA00022490"/>
    </source>
</evidence>
<dbReference type="SMART" id="SM00243">
    <property type="entry name" value="GAS2"/>
    <property type="match status" value="1"/>
</dbReference>
<dbReference type="GO" id="GO:0008017">
    <property type="term" value="F:microtubule binding"/>
    <property type="evidence" value="ECO:0007669"/>
    <property type="project" value="InterPro"/>
</dbReference>
<keyword evidence="2" id="KW-0963">Cytoplasm</keyword>
<feature type="region of interest" description="Disordered" evidence="4">
    <location>
        <begin position="1574"/>
        <end position="1694"/>
    </location>
</feature>
<evidence type="ECO:0000256" key="4">
    <source>
        <dbReference type="SAM" id="MobiDB-lite"/>
    </source>
</evidence>
<dbReference type="VEuPathDB" id="FungiDB:BD410DRAFT_823579"/>
<dbReference type="STRING" id="50990.A0A4R5XEJ8"/>
<evidence type="ECO:0000313" key="6">
    <source>
        <dbReference type="EMBL" id="TDL29453.1"/>
    </source>
</evidence>
<feature type="region of interest" description="Disordered" evidence="4">
    <location>
        <begin position="454"/>
        <end position="479"/>
    </location>
</feature>
<feature type="compositionally biased region" description="Basic and acidic residues" evidence="4">
    <location>
        <begin position="1009"/>
        <end position="1020"/>
    </location>
</feature>
<feature type="compositionally biased region" description="Polar residues" evidence="4">
    <location>
        <begin position="1394"/>
        <end position="1405"/>
    </location>
</feature>
<feature type="region of interest" description="Disordered" evidence="4">
    <location>
        <begin position="1313"/>
        <end position="1490"/>
    </location>
</feature>
<dbReference type="InterPro" id="IPR036534">
    <property type="entry name" value="GAR_dom_sf"/>
</dbReference>
<dbReference type="EMBL" id="ML170156">
    <property type="protein sequence ID" value="TDL29453.1"/>
    <property type="molecule type" value="Genomic_DNA"/>
</dbReference>
<dbReference type="GO" id="GO:0005856">
    <property type="term" value="C:cytoskeleton"/>
    <property type="evidence" value="ECO:0007669"/>
    <property type="project" value="UniProtKB-SubCell"/>
</dbReference>
<organism evidence="6 7">
    <name type="scientific">Rickenella mellea</name>
    <dbReference type="NCBI Taxonomy" id="50990"/>
    <lineage>
        <taxon>Eukaryota</taxon>
        <taxon>Fungi</taxon>
        <taxon>Dikarya</taxon>
        <taxon>Basidiomycota</taxon>
        <taxon>Agaricomycotina</taxon>
        <taxon>Agaricomycetes</taxon>
        <taxon>Hymenochaetales</taxon>
        <taxon>Rickenellaceae</taxon>
        <taxon>Rickenella</taxon>
    </lineage>
</organism>
<feature type="region of interest" description="Disordered" evidence="4">
    <location>
        <begin position="993"/>
        <end position="1020"/>
    </location>
</feature>
<evidence type="ECO:0000259" key="5">
    <source>
        <dbReference type="PROSITE" id="PS51460"/>
    </source>
</evidence>
<feature type="region of interest" description="Disordered" evidence="4">
    <location>
        <begin position="1"/>
        <end position="20"/>
    </location>
</feature>
<feature type="compositionally biased region" description="Low complexity" evidence="4">
    <location>
        <begin position="1452"/>
        <end position="1466"/>
    </location>
</feature>
<dbReference type="OrthoDB" id="10017054at2759"/>
<keyword evidence="7" id="KW-1185">Reference proteome</keyword>
<feature type="compositionally biased region" description="Low complexity" evidence="4">
    <location>
        <begin position="1406"/>
        <end position="1420"/>
    </location>
</feature>
<evidence type="ECO:0000313" key="7">
    <source>
        <dbReference type="Proteomes" id="UP000294933"/>
    </source>
</evidence>
<feature type="domain" description="GAR" evidence="5">
    <location>
        <begin position="1493"/>
        <end position="1571"/>
    </location>
</feature>
<accession>A0A4R5XEJ8</accession>
<feature type="compositionally biased region" description="Polar residues" evidence="4">
    <location>
        <begin position="1"/>
        <end position="12"/>
    </location>
</feature>
<reference evidence="6 7" key="1">
    <citation type="submission" date="2018-06" db="EMBL/GenBank/DDBJ databases">
        <title>A transcriptomic atlas of mushroom development highlights an independent origin of complex multicellularity.</title>
        <authorList>
            <consortium name="DOE Joint Genome Institute"/>
            <person name="Krizsan K."/>
            <person name="Almasi E."/>
            <person name="Merenyi Z."/>
            <person name="Sahu N."/>
            <person name="Viragh M."/>
            <person name="Koszo T."/>
            <person name="Mondo S."/>
            <person name="Kiss B."/>
            <person name="Balint B."/>
            <person name="Kues U."/>
            <person name="Barry K."/>
            <person name="Hegedus J.C."/>
            <person name="Henrissat B."/>
            <person name="Johnson J."/>
            <person name="Lipzen A."/>
            <person name="Ohm R."/>
            <person name="Nagy I."/>
            <person name="Pangilinan J."/>
            <person name="Yan J."/>
            <person name="Xiong Y."/>
            <person name="Grigoriev I.V."/>
            <person name="Hibbett D.S."/>
            <person name="Nagy L.G."/>
        </authorList>
    </citation>
    <scope>NUCLEOTIDE SEQUENCE [LARGE SCALE GENOMIC DNA]</scope>
    <source>
        <strain evidence="6 7">SZMC22713</strain>
    </source>
</reference>
<name>A0A4R5XEJ8_9AGAM</name>
<keyword evidence="3" id="KW-0206">Cytoskeleton</keyword>
<feature type="compositionally biased region" description="Polar residues" evidence="4">
    <location>
        <begin position="1678"/>
        <end position="1687"/>
    </location>
</feature>
<gene>
    <name evidence="6" type="ORF">BD410DRAFT_823579</name>
</gene>
<feature type="compositionally biased region" description="Polar residues" evidence="4">
    <location>
        <begin position="1430"/>
        <end position="1449"/>
    </location>
</feature>
<feature type="region of interest" description="Disordered" evidence="4">
    <location>
        <begin position="209"/>
        <end position="236"/>
    </location>
</feature>
<feature type="compositionally biased region" description="Low complexity" evidence="4">
    <location>
        <begin position="1633"/>
        <end position="1642"/>
    </location>
</feature>
<evidence type="ECO:0000256" key="1">
    <source>
        <dbReference type="ARBA" id="ARBA00004245"/>
    </source>
</evidence>
<dbReference type="Gene3D" id="3.30.920.20">
    <property type="entry name" value="Gas2-like domain"/>
    <property type="match status" value="1"/>
</dbReference>
<dbReference type="SUPFAM" id="SSF143575">
    <property type="entry name" value="GAS2 domain-like"/>
    <property type="match status" value="1"/>
</dbReference>
<protein>
    <recommendedName>
        <fullName evidence="5">GAR domain-containing protein</fullName>
    </recommendedName>
</protein>
<feature type="compositionally biased region" description="Low complexity" evidence="4">
    <location>
        <begin position="1318"/>
        <end position="1341"/>
    </location>
</feature>
<feature type="compositionally biased region" description="Basic and acidic residues" evidence="4">
    <location>
        <begin position="1071"/>
        <end position="1080"/>
    </location>
</feature>
<proteinExistence type="predicted"/>
<evidence type="ECO:0000256" key="3">
    <source>
        <dbReference type="ARBA" id="ARBA00023212"/>
    </source>
</evidence>
<feature type="compositionally biased region" description="Basic and acidic residues" evidence="4">
    <location>
        <begin position="456"/>
        <end position="466"/>
    </location>
</feature>